<gene>
    <name evidence="8" type="ORF">OsI_24280</name>
</gene>
<keyword evidence="3" id="KW-0677">Repeat</keyword>
<dbReference type="AlphaFoldDB" id="B8B1V1"/>
<dbReference type="PANTHER" id="PTHR36766:SF61">
    <property type="entry name" value="NB-ARC DOMAIN DISEASE RESISTANCE PROTEIN"/>
    <property type="match status" value="1"/>
</dbReference>
<evidence type="ECO:0000256" key="2">
    <source>
        <dbReference type="ARBA" id="ARBA00022614"/>
    </source>
</evidence>
<dbReference type="InterPro" id="IPR041118">
    <property type="entry name" value="Rx_N"/>
</dbReference>
<evidence type="ECO:0000256" key="4">
    <source>
        <dbReference type="ARBA" id="ARBA00022741"/>
    </source>
</evidence>
<keyword evidence="5" id="KW-0611">Plant defense</keyword>
<name>B8B1V1_ORYSI</name>
<keyword evidence="2" id="KW-0433">Leucine-rich repeat</keyword>
<evidence type="ECO:0000256" key="5">
    <source>
        <dbReference type="ARBA" id="ARBA00022821"/>
    </source>
</evidence>
<accession>B8B1V1</accession>
<proteinExistence type="inferred from homology"/>
<evidence type="ECO:0000256" key="1">
    <source>
        <dbReference type="ARBA" id="ARBA00008894"/>
    </source>
</evidence>
<evidence type="ECO:0000259" key="7">
    <source>
        <dbReference type="Pfam" id="PF18052"/>
    </source>
</evidence>
<protein>
    <recommendedName>
        <fullName evidence="7">Disease resistance N-terminal domain-containing protein</fullName>
    </recommendedName>
</protein>
<evidence type="ECO:0000313" key="8">
    <source>
        <dbReference type="EMBL" id="EEC81231.1"/>
    </source>
</evidence>
<evidence type="ECO:0000313" key="9">
    <source>
        <dbReference type="Proteomes" id="UP000007015"/>
    </source>
</evidence>
<dbReference type="InterPro" id="IPR032675">
    <property type="entry name" value="LRR_dom_sf"/>
</dbReference>
<evidence type="ECO:0000256" key="3">
    <source>
        <dbReference type="ARBA" id="ARBA00022737"/>
    </source>
</evidence>
<comment type="similarity">
    <text evidence="1">Belongs to the disease resistance NB-LRR family.</text>
</comment>
<sequence>MSEVNISSLAISVLAKAASFGTEWAVTEIKSAWNVKKELEKLERSLRSICAVLRDAECKQSTSHALQEWLDNLKDAVYDIDDVLDDVATEALEQEVQNEGFGSLAALRELRIFNCPKLASLPSAMKQLSSLEKLVLNNCNELDLMEPGEALSGLGSLRALNLVGLPKLVGFSASFQSAASSLQYFCIGDCQGLEKLPDFIQSFTCLKIIGIRDCPELSRRCTAESGEDFHLIHHVLRIYIDNKIWEKACREPAGFKTFRSKKIAFEYLVGVAFQAGRPYSDTPRVLKA</sequence>
<dbReference type="STRING" id="39946.B8B1V1"/>
<dbReference type="PANTHER" id="PTHR36766">
    <property type="entry name" value="PLANT BROAD-SPECTRUM MILDEW RESISTANCE PROTEIN RPW8"/>
    <property type="match status" value="1"/>
</dbReference>
<evidence type="ECO:0000256" key="6">
    <source>
        <dbReference type="ARBA" id="ARBA00022840"/>
    </source>
</evidence>
<keyword evidence="9" id="KW-1185">Reference proteome</keyword>
<keyword evidence="6" id="KW-0067">ATP-binding</keyword>
<dbReference type="Gene3D" id="1.20.5.4130">
    <property type="match status" value="1"/>
</dbReference>
<organism evidence="8 9">
    <name type="scientific">Oryza sativa subsp. indica</name>
    <name type="common">Rice</name>
    <dbReference type="NCBI Taxonomy" id="39946"/>
    <lineage>
        <taxon>Eukaryota</taxon>
        <taxon>Viridiplantae</taxon>
        <taxon>Streptophyta</taxon>
        <taxon>Embryophyta</taxon>
        <taxon>Tracheophyta</taxon>
        <taxon>Spermatophyta</taxon>
        <taxon>Magnoliopsida</taxon>
        <taxon>Liliopsida</taxon>
        <taxon>Poales</taxon>
        <taxon>Poaceae</taxon>
        <taxon>BOP clade</taxon>
        <taxon>Oryzoideae</taxon>
        <taxon>Oryzeae</taxon>
        <taxon>Oryzinae</taxon>
        <taxon>Oryza</taxon>
        <taxon>Oryza sativa</taxon>
    </lineage>
</organism>
<dbReference type="GO" id="GO:0005524">
    <property type="term" value="F:ATP binding"/>
    <property type="evidence" value="ECO:0007669"/>
    <property type="project" value="UniProtKB-KW"/>
</dbReference>
<dbReference type="OMA" id="IALVKCH"/>
<dbReference type="Gramene" id="BGIOSGA020624-TA">
    <property type="protein sequence ID" value="BGIOSGA020624-PA"/>
    <property type="gene ID" value="BGIOSGA020624"/>
</dbReference>
<dbReference type="HOGENOM" id="CLU_967688_0_0_1"/>
<dbReference type="GO" id="GO:0006952">
    <property type="term" value="P:defense response"/>
    <property type="evidence" value="ECO:0007669"/>
    <property type="project" value="UniProtKB-KW"/>
</dbReference>
<feature type="domain" description="Disease resistance N-terminal" evidence="7">
    <location>
        <begin position="24"/>
        <end position="97"/>
    </location>
</feature>
<dbReference type="Gene3D" id="3.80.10.10">
    <property type="entry name" value="Ribonuclease Inhibitor"/>
    <property type="match status" value="1"/>
</dbReference>
<dbReference type="EMBL" id="CM000131">
    <property type="protein sequence ID" value="EEC81231.1"/>
    <property type="molecule type" value="Genomic_DNA"/>
</dbReference>
<reference evidence="8 9" key="1">
    <citation type="journal article" date="2005" name="PLoS Biol.">
        <title>The genomes of Oryza sativa: a history of duplications.</title>
        <authorList>
            <person name="Yu J."/>
            <person name="Wang J."/>
            <person name="Lin W."/>
            <person name="Li S."/>
            <person name="Li H."/>
            <person name="Zhou J."/>
            <person name="Ni P."/>
            <person name="Dong W."/>
            <person name="Hu S."/>
            <person name="Zeng C."/>
            <person name="Zhang J."/>
            <person name="Zhang Y."/>
            <person name="Li R."/>
            <person name="Xu Z."/>
            <person name="Li S."/>
            <person name="Li X."/>
            <person name="Zheng H."/>
            <person name="Cong L."/>
            <person name="Lin L."/>
            <person name="Yin J."/>
            <person name="Geng J."/>
            <person name="Li G."/>
            <person name="Shi J."/>
            <person name="Liu J."/>
            <person name="Lv H."/>
            <person name="Li J."/>
            <person name="Wang J."/>
            <person name="Deng Y."/>
            <person name="Ran L."/>
            <person name="Shi X."/>
            <person name="Wang X."/>
            <person name="Wu Q."/>
            <person name="Li C."/>
            <person name="Ren X."/>
            <person name="Wang J."/>
            <person name="Wang X."/>
            <person name="Li D."/>
            <person name="Liu D."/>
            <person name="Zhang X."/>
            <person name="Ji Z."/>
            <person name="Zhao W."/>
            <person name="Sun Y."/>
            <person name="Zhang Z."/>
            <person name="Bao J."/>
            <person name="Han Y."/>
            <person name="Dong L."/>
            <person name="Ji J."/>
            <person name="Chen P."/>
            <person name="Wu S."/>
            <person name="Liu J."/>
            <person name="Xiao Y."/>
            <person name="Bu D."/>
            <person name="Tan J."/>
            <person name="Yang L."/>
            <person name="Ye C."/>
            <person name="Zhang J."/>
            <person name="Xu J."/>
            <person name="Zhou Y."/>
            <person name="Yu Y."/>
            <person name="Zhang B."/>
            <person name="Zhuang S."/>
            <person name="Wei H."/>
            <person name="Liu B."/>
            <person name="Lei M."/>
            <person name="Yu H."/>
            <person name="Li Y."/>
            <person name="Xu H."/>
            <person name="Wei S."/>
            <person name="He X."/>
            <person name="Fang L."/>
            <person name="Zhang Z."/>
            <person name="Zhang Y."/>
            <person name="Huang X."/>
            <person name="Su Z."/>
            <person name="Tong W."/>
            <person name="Li J."/>
            <person name="Tong Z."/>
            <person name="Li S."/>
            <person name="Ye J."/>
            <person name="Wang L."/>
            <person name="Fang L."/>
            <person name="Lei T."/>
            <person name="Chen C."/>
            <person name="Chen H."/>
            <person name="Xu Z."/>
            <person name="Li H."/>
            <person name="Huang H."/>
            <person name="Zhang F."/>
            <person name="Xu H."/>
            <person name="Li N."/>
            <person name="Zhao C."/>
            <person name="Li S."/>
            <person name="Dong L."/>
            <person name="Huang Y."/>
            <person name="Li L."/>
            <person name="Xi Y."/>
            <person name="Qi Q."/>
            <person name="Li W."/>
            <person name="Zhang B."/>
            <person name="Hu W."/>
            <person name="Zhang Y."/>
            <person name="Tian X."/>
            <person name="Jiao Y."/>
            <person name="Liang X."/>
            <person name="Jin J."/>
            <person name="Gao L."/>
            <person name="Zheng W."/>
            <person name="Hao B."/>
            <person name="Liu S."/>
            <person name="Wang W."/>
            <person name="Yuan L."/>
            <person name="Cao M."/>
            <person name="McDermott J."/>
            <person name="Samudrala R."/>
            <person name="Wang J."/>
            <person name="Wong G.K."/>
            <person name="Yang H."/>
        </authorList>
    </citation>
    <scope>NUCLEOTIDE SEQUENCE [LARGE SCALE GENOMIC DNA]</scope>
    <source>
        <strain evidence="9">cv. 93-11</strain>
    </source>
</reference>
<dbReference type="Proteomes" id="UP000007015">
    <property type="component" value="Chromosome 6"/>
</dbReference>
<dbReference type="Pfam" id="PF18052">
    <property type="entry name" value="Rx_N"/>
    <property type="match status" value="1"/>
</dbReference>
<keyword evidence="4" id="KW-0547">Nucleotide-binding</keyword>
<dbReference type="SUPFAM" id="SSF52047">
    <property type="entry name" value="RNI-like"/>
    <property type="match status" value="1"/>
</dbReference>